<keyword evidence="4" id="KW-1185">Reference proteome</keyword>
<dbReference type="InterPro" id="IPR019137">
    <property type="entry name" value="Nck-associated_protein-1"/>
</dbReference>
<accession>A0A8X8Z548</accession>
<organism evidence="3">
    <name type="scientific">Salvia splendens</name>
    <name type="common">Scarlet sage</name>
    <dbReference type="NCBI Taxonomy" id="180675"/>
    <lineage>
        <taxon>Eukaryota</taxon>
        <taxon>Viridiplantae</taxon>
        <taxon>Streptophyta</taxon>
        <taxon>Embryophyta</taxon>
        <taxon>Tracheophyta</taxon>
        <taxon>Spermatophyta</taxon>
        <taxon>Magnoliopsida</taxon>
        <taxon>eudicotyledons</taxon>
        <taxon>Gunneridae</taxon>
        <taxon>Pentapetalae</taxon>
        <taxon>asterids</taxon>
        <taxon>lamiids</taxon>
        <taxon>Lamiales</taxon>
        <taxon>Lamiaceae</taxon>
        <taxon>Nepetoideae</taxon>
        <taxon>Mentheae</taxon>
        <taxon>Salviinae</taxon>
        <taxon>Salvia</taxon>
        <taxon>Salvia subgen. Calosphace</taxon>
        <taxon>core Calosphace</taxon>
    </lineage>
</organism>
<sequence>MIFLVTPSLALGLDKEDASSFDYDINKNDEDEMLWTLVNHHLHFAPSPRGRRNHHRHALLSSWQPPPPSHRPSLRYTSKPFTPVMAKESNVKAGNWKNGPVNVYIKFYLLLVMQMVFSAYAFAQSEDPNDPTIGFLLDGMVRLCCLVRKYIAAIRGYALSYLSSGAGRIRFLLGTPGMVALDLDATLKGLFQRIVQHLENIPKPQGEKHFYNLMFASSYDCFLTSGVTQRLVNRLFSDIQELRKDWLTVLMIVTSARSSINIRHLEKATVSTGKEGLLSEGNAAYNWSRVHNKEEAKKAKLSNKPKLLELYLGWETGREGETTNDENVLEGLQPHSRLKKLEIFGFGGRSFPSWARNMEVDNGLPFNKLVKIRLSDCSECEEIPLLEELMLDDMLDDLPKLTVLKGIESGDASAVSVFPRLQHLTIEDCRVWSRHPQFFEKLSIKDCPNLKRIGDLGVQQSQESLRSLTTLEIITCKALLYLPCEMLGSSLKRLWLEDLSSLENLPEIIARLLKSPRLTYLTITGVPQCMTTCFVEIPPPFSSLAWLTIDASVGGLMETVNGILQGCSSLNVMSYN</sequence>
<gene>
    <name evidence="3" type="ORF">SASPL_146382</name>
</gene>
<evidence type="ECO:0000313" key="3">
    <source>
        <dbReference type="EMBL" id="KAG6392171.1"/>
    </source>
</evidence>
<dbReference type="Proteomes" id="UP000298416">
    <property type="component" value="Unassembled WGS sequence"/>
</dbReference>
<dbReference type="GO" id="GO:0016477">
    <property type="term" value="P:cell migration"/>
    <property type="evidence" value="ECO:0007669"/>
    <property type="project" value="TreeGrafter"/>
</dbReference>
<dbReference type="PANTHER" id="PTHR12093:SF10">
    <property type="entry name" value="MEMBRANE-ASSOCIATED PROTEIN HEM"/>
    <property type="match status" value="1"/>
</dbReference>
<dbReference type="Gene3D" id="3.80.10.10">
    <property type="entry name" value="Ribonuclease Inhibitor"/>
    <property type="match status" value="1"/>
</dbReference>
<dbReference type="Pfam" id="PF25019">
    <property type="entry name" value="LRR_R13L1-DRL21"/>
    <property type="match status" value="1"/>
</dbReference>
<dbReference type="PANTHER" id="PTHR12093">
    <property type="entry name" value="NCK-ASSOCIATED PROTEIN 1"/>
    <property type="match status" value="1"/>
</dbReference>
<dbReference type="GO" id="GO:0031209">
    <property type="term" value="C:SCAR complex"/>
    <property type="evidence" value="ECO:0007669"/>
    <property type="project" value="TreeGrafter"/>
</dbReference>
<protein>
    <recommendedName>
        <fullName evidence="2">R13L1/DRL21-like LRR repeat region domain-containing protein</fullName>
    </recommendedName>
</protein>
<evidence type="ECO:0000313" key="4">
    <source>
        <dbReference type="Proteomes" id="UP000298416"/>
    </source>
</evidence>
<dbReference type="AlphaFoldDB" id="A0A8X8Z548"/>
<evidence type="ECO:0000256" key="1">
    <source>
        <dbReference type="ARBA" id="ARBA00037947"/>
    </source>
</evidence>
<name>A0A8X8Z548_SALSN</name>
<proteinExistence type="inferred from homology"/>
<dbReference type="SUPFAM" id="SSF52058">
    <property type="entry name" value="L domain-like"/>
    <property type="match status" value="1"/>
</dbReference>
<comment type="caution">
    <text evidence="3">The sequence shown here is derived from an EMBL/GenBank/DDBJ whole genome shotgun (WGS) entry which is preliminary data.</text>
</comment>
<comment type="similarity">
    <text evidence="1">Belongs to the HEM-1/HEM-2 family.</text>
</comment>
<reference evidence="3" key="1">
    <citation type="submission" date="2018-01" db="EMBL/GenBank/DDBJ databases">
        <authorList>
            <person name="Mao J.F."/>
        </authorList>
    </citation>
    <scope>NUCLEOTIDE SEQUENCE</scope>
    <source>
        <strain evidence="3">Huo1</strain>
        <tissue evidence="3">Leaf</tissue>
    </source>
</reference>
<dbReference type="InterPro" id="IPR056789">
    <property type="entry name" value="LRR_R13L1-DRL21"/>
</dbReference>
<dbReference type="GO" id="GO:0000902">
    <property type="term" value="P:cell morphogenesis"/>
    <property type="evidence" value="ECO:0007669"/>
    <property type="project" value="TreeGrafter"/>
</dbReference>
<dbReference type="GO" id="GO:0030031">
    <property type="term" value="P:cell projection assembly"/>
    <property type="evidence" value="ECO:0007669"/>
    <property type="project" value="TreeGrafter"/>
</dbReference>
<dbReference type="GO" id="GO:0030866">
    <property type="term" value="P:cortical actin cytoskeleton organization"/>
    <property type="evidence" value="ECO:0007669"/>
    <property type="project" value="TreeGrafter"/>
</dbReference>
<dbReference type="EMBL" id="PNBA02000018">
    <property type="protein sequence ID" value="KAG6392171.1"/>
    <property type="molecule type" value="Genomic_DNA"/>
</dbReference>
<dbReference type="InterPro" id="IPR032675">
    <property type="entry name" value="LRR_dom_sf"/>
</dbReference>
<evidence type="ECO:0000259" key="2">
    <source>
        <dbReference type="Pfam" id="PF25019"/>
    </source>
</evidence>
<reference evidence="3" key="2">
    <citation type="submission" date="2020-08" db="EMBL/GenBank/DDBJ databases">
        <title>Plant Genome Project.</title>
        <authorList>
            <person name="Zhang R.-G."/>
        </authorList>
    </citation>
    <scope>NUCLEOTIDE SEQUENCE</scope>
    <source>
        <strain evidence="3">Huo1</strain>
        <tissue evidence="3">Leaf</tissue>
    </source>
</reference>
<feature type="domain" description="R13L1/DRL21-like LRR repeat region" evidence="2">
    <location>
        <begin position="286"/>
        <end position="398"/>
    </location>
</feature>